<dbReference type="PhylomeDB" id="Q1AVL6"/>
<dbReference type="AlphaFoldDB" id="Q1AVL6"/>
<dbReference type="GO" id="GO:0003677">
    <property type="term" value="F:DNA binding"/>
    <property type="evidence" value="ECO:0007669"/>
    <property type="project" value="UniProtKB-KW"/>
</dbReference>
<accession>Q1AVL6</accession>
<proteinExistence type="predicted"/>
<name>Q1AVL6_RUBXD</name>
<feature type="domain" description="Helix-turn-helix" evidence="1">
    <location>
        <begin position="14"/>
        <end position="63"/>
    </location>
</feature>
<dbReference type="KEGG" id="rxy:Rxyl_1600"/>
<dbReference type="Pfam" id="PF12728">
    <property type="entry name" value="HTH_17"/>
    <property type="match status" value="1"/>
</dbReference>
<dbReference type="Proteomes" id="UP000006637">
    <property type="component" value="Chromosome"/>
</dbReference>
<dbReference type="EMBL" id="CP000386">
    <property type="protein sequence ID" value="ABG04562.1"/>
    <property type="molecule type" value="Genomic_DNA"/>
</dbReference>
<dbReference type="OrthoDB" id="3784042at2"/>
<dbReference type="InterPro" id="IPR009061">
    <property type="entry name" value="DNA-bd_dom_put_sf"/>
</dbReference>
<dbReference type="HOGENOM" id="CLU_140176_10_3_11"/>
<reference evidence="2 3" key="1">
    <citation type="submission" date="2006-06" db="EMBL/GenBank/DDBJ databases">
        <title>Complete sequence of Rubrobacter xylanophilus DSM 9941.</title>
        <authorList>
            <consortium name="US DOE Joint Genome Institute"/>
            <person name="Copeland A."/>
            <person name="Lucas S."/>
            <person name="Lapidus A."/>
            <person name="Barry K."/>
            <person name="Detter J.C."/>
            <person name="Glavina del Rio T."/>
            <person name="Hammon N."/>
            <person name="Israni S."/>
            <person name="Dalin E."/>
            <person name="Tice H."/>
            <person name="Pitluck S."/>
            <person name="Munk A.C."/>
            <person name="Brettin T."/>
            <person name="Bruce D."/>
            <person name="Han C."/>
            <person name="Tapia R."/>
            <person name="Gilna P."/>
            <person name="Schmutz J."/>
            <person name="Larimer F."/>
            <person name="Land M."/>
            <person name="Hauser L."/>
            <person name="Kyrpides N."/>
            <person name="Lykidis A."/>
            <person name="da Costa M.S."/>
            <person name="Rainey F.A."/>
            <person name="Empadinhas N."/>
            <person name="Jolivet E."/>
            <person name="Battista J.R."/>
            <person name="Richardson P."/>
        </authorList>
    </citation>
    <scope>NUCLEOTIDE SEQUENCE [LARGE SCALE GENOMIC DNA]</scope>
    <source>
        <strain evidence="3">DSM 9941 / NBRC 16129 / PRD-1</strain>
    </source>
</reference>
<dbReference type="NCBIfam" id="TIGR01764">
    <property type="entry name" value="excise"/>
    <property type="match status" value="1"/>
</dbReference>
<dbReference type="eggNOG" id="COG3311">
    <property type="taxonomic scope" value="Bacteria"/>
</dbReference>
<evidence type="ECO:0000313" key="2">
    <source>
        <dbReference type="EMBL" id="ABG04562.1"/>
    </source>
</evidence>
<dbReference type="SUPFAM" id="SSF46955">
    <property type="entry name" value="Putative DNA-binding domain"/>
    <property type="match status" value="1"/>
</dbReference>
<gene>
    <name evidence="2" type="ordered locus">Rxyl_1600</name>
</gene>
<sequence>MDTTETTGVSERTWLTVPEVAEELHIPRTRAYELIARGELPAVRIGERSIRVNKAELERFLLESRRVVAGK</sequence>
<dbReference type="STRING" id="266117.Rxyl_1600"/>
<dbReference type="RefSeq" id="WP_011564579.1">
    <property type="nucleotide sequence ID" value="NC_008148.1"/>
</dbReference>
<keyword evidence="2" id="KW-0238">DNA-binding</keyword>
<protein>
    <submittedName>
        <fullName evidence="2">Excisionase/Xis, DNA-binding protein</fullName>
    </submittedName>
</protein>
<dbReference type="InterPro" id="IPR010093">
    <property type="entry name" value="SinI_DNA-bd"/>
</dbReference>
<evidence type="ECO:0000313" key="3">
    <source>
        <dbReference type="Proteomes" id="UP000006637"/>
    </source>
</evidence>
<keyword evidence="3" id="KW-1185">Reference proteome</keyword>
<dbReference type="InterPro" id="IPR041657">
    <property type="entry name" value="HTH_17"/>
</dbReference>
<evidence type="ECO:0000259" key="1">
    <source>
        <dbReference type="Pfam" id="PF12728"/>
    </source>
</evidence>
<organism evidence="2 3">
    <name type="scientific">Rubrobacter xylanophilus (strain DSM 9941 / JCM 11954 / NBRC 16129 / PRD-1)</name>
    <dbReference type="NCBI Taxonomy" id="266117"/>
    <lineage>
        <taxon>Bacteria</taxon>
        <taxon>Bacillati</taxon>
        <taxon>Actinomycetota</taxon>
        <taxon>Rubrobacteria</taxon>
        <taxon>Rubrobacterales</taxon>
        <taxon>Rubrobacteraceae</taxon>
        <taxon>Rubrobacter</taxon>
    </lineage>
</organism>